<proteinExistence type="predicted"/>
<dbReference type="Pfam" id="PF01956">
    <property type="entry name" value="EMC3_TMCO1"/>
    <property type="match status" value="1"/>
</dbReference>
<evidence type="ECO:0000256" key="3">
    <source>
        <dbReference type="ARBA" id="ARBA00022989"/>
    </source>
</evidence>
<organism evidence="6 7">
    <name type="scientific">Methanobrevibacter curvatus</name>
    <dbReference type="NCBI Taxonomy" id="49547"/>
    <lineage>
        <taxon>Archaea</taxon>
        <taxon>Methanobacteriati</taxon>
        <taxon>Methanobacteriota</taxon>
        <taxon>Methanomada group</taxon>
        <taxon>Methanobacteria</taxon>
        <taxon>Methanobacteriales</taxon>
        <taxon>Methanobacteriaceae</taxon>
        <taxon>Methanobrevibacter</taxon>
    </lineage>
</organism>
<evidence type="ECO:0000313" key="6">
    <source>
        <dbReference type="EMBL" id="KZX11221.1"/>
    </source>
</evidence>
<keyword evidence="3 5" id="KW-1133">Transmembrane helix</keyword>
<dbReference type="PANTHER" id="PTHR42198:SF1">
    <property type="entry name" value="INTEGRAL MEMBRANE PROTEIN"/>
    <property type="match status" value="1"/>
</dbReference>
<feature type="transmembrane region" description="Helical" evidence="5">
    <location>
        <begin position="135"/>
        <end position="156"/>
    </location>
</feature>
<dbReference type="RefSeq" id="WP_067092141.1">
    <property type="nucleotide sequence ID" value="NZ_LWMV01000191.1"/>
</dbReference>
<dbReference type="InterPro" id="IPR002809">
    <property type="entry name" value="EMC3/TMCO1"/>
</dbReference>
<dbReference type="PATRIC" id="fig|49547.3.peg.1595"/>
<dbReference type="OrthoDB" id="84619at2157"/>
<accession>A0A165ZVI8</accession>
<evidence type="ECO:0008006" key="8">
    <source>
        <dbReference type="Google" id="ProtNLM"/>
    </source>
</evidence>
<dbReference type="InterPro" id="IPR038978">
    <property type="entry name" value="MJ0935"/>
</dbReference>
<dbReference type="GO" id="GO:0016020">
    <property type="term" value="C:membrane"/>
    <property type="evidence" value="ECO:0007669"/>
    <property type="project" value="UniProtKB-SubCell"/>
</dbReference>
<keyword evidence="4 5" id="KW-0472">Membrane</keyword>
<dbReference type="Proteomes" id="UP000077245">
    <property type="component" value="Unassembled WGS sequence"/>
</dbReference>
<feature type="transmembrane region" description="Helical" evidence="5">
    <location>
        <begin position="101"/>
        <end position="120"/>
    </location>
</feature>
<comment type="caution">
    <text evidence="6">The sequence shown here is derived from an EMBL/GenBank/DDBJ whole genome shotgun (WGS) entry which is preliminary data.</text>
</comment>
<keyword evidence="7" id="KW-1185">Reference proteome</keyword>
<protein>
    <recommendedName>
        <fullName evidence="8">DUF106 domain-containing protein</fullName>
    </recommendedName>
</protein>
<dbReference type="PANTHER" id="PTHR42198">
    <property type="entry name" value="INTEGRAL MEMBRANE PROTEIN"/>
    <property type="match status" value="1"/>
</dbReference>
<evidence type="ECO:0000256" key="2">
    <source>
        <dbReference type="ARBA" id="ARBA00022692"/>
    </source>
</evidence>
<evidence type="ECO:0000256" key="1">
    <source>
        <dbReference type="ARBA" id="ARBA00004141"/>
    </source>
</evidence>
<reference evidence="6 7" key="1">
    <citation type="submission" date="2016-04" db="EMBL/GenBank/DDBJ databases">
        <title>Genome sequence of Methanobrevibacter curvatus DSM 11111.</title>
        <authorList>
            <person name="Poehlein A."/>
            <person name="Seedorf H."/>
            <person name="Daniel R."/>
        </authorList>
    </citation>
    <scope>NUCLEOTIDE SEQUENCE [LARGE SCALE GENOMIC DNA]</scope>
    <source>
        <strain evidence="6 7">DSM 11111</strain>
    </source>
</reference>
<sequence length="192" mass="21995">MVLDVIFHSMDQLFAPLLVLNPDPSNPFITLSCISLIVSIITTLANKYLVDHKKMEVLREEMKVYQNNLKEAQKSGDAKAMAKMQSEQSDFMKKQSEMMKMSFKPMIVTFVPILLVFYWLTQSVLNKVAVSLPPLVYYVLLVPLWKWVYIAVFHYGAGSTIPYIAGWLGWYILCTFTLSQIFRKLIGIKTGV</sequence>
<evidence type="ECO:0000256" key="5">
    <source>
        <dbReference type="SAM" id="Phobius"/>
    </source>
</evidence>
<dbReference type="STRING" id="49547.MBCUR_14930"/>
<dbReference type="AlphaFoldDB" id="A0A165ZVI8"/>
<comment type="subcellular location">
    <subcellularLocation>
        <location evidence="1">Membrane</location>
        <topology evidence="1">Multi-pass membrane protein</topology>
    </subcellularLocation>
</comment>
<dbReference type="SMART" id="SM01415">
    <property type="entry name" value="DUF106"/>
    <property type="match status" value="1"/>
</dbReference>
<dbReference type="EMBL" id="LWMV01000191">
    <property type="protein sequence ID" value="KZX11221.1"/>
    <property type="molecule type" value="Genomic_DNA"/>
</dbReference>
<gene>
    <name evidence="6" type="ORF">MBCUR_14930</name>
</gene>
<evidence type="ECO:0000313" key="7">
    <source>
        <dbReference type="Proteomes" id="UP000077245"/>
    </source>
</evidence>
<name>A0A165ZVI8_9EURY</name>
<keyword evidence="2 5" id="KW-0812">Transmembrane</keyword>
<evidence type="ECO:0000256" key="4">
    <source>
        <dbReference type="ARBA" id="ARBA00023136"/>
    </source>
</evidence>
<feature type="transmembrane region" description="Helical" evidence="5">
    <location>
        <begin position="28"/>
        <end position="49"/>
    </location>
</feature>
<feature type="transmembrane region" description="Helical" evidence="5">
    <location>
        <begin position="163"/>
        <end position="182"/>
    </location>
</feature>